<dbReference type="EMBL" id="JAFCIX010000384">
    <property type="protein sequence ID" value="KAH6592262.1"/>
    <property type="molecule type" value="Genomic_DNA"/>
</dbReference>
<evidence type="ECO:0000256" key="5">
    <source>
        <dbReference type="ARBA" id="ARBA00022692"/>
    </source>
</evidence>
<keyword evidence="4" id="KW-0808">Transferase</keyword>
<comment type="similarity">
    <text evidence="2">Belongs to the MNN1/MNT family.</text>
</comment>
<organism evidence="11 12">
    <name type="scientific">Batrachochytrium salamandrivorans</name>
    <dbReference type="NCBI Taxonomy" id="1357716"/>
    <lineage>
        <taxon>Eukaryota</taxon>
        <taxon>Fungi</taxon>
        <taxon>Fungi incertae sedis</taxon>
        <taxon>Chytridiomycota</taxon>
        <taxon>Chytridiomycota incertae sedis</taxon>
        <taxon>Chytridiomycetes</taxon>
        <taxon>Rhizophydiales</taxon>
        <taxon>Rhizophydiales incertae sedis</taxon>
        <taxon>Batrachochytrium</taxon>
    </lineage>
</organism>
<evidence type="ECO:0000256" key="2">
    <source>
        <dbReference type="ARBA" id="ARBA00009105"/>
    </source>
</evidence>
<evidence type="ECO:0000256" key="7">
    <source>
        <dbReference type="ARBA" id="ARBA00022989"/>
    </source>
</evidence>
<evidence type="ECO:0000256" key="8">
    <source>
        <dbReference type="ARBA" id="ARBA00023136"/>
    </source>
</evidence>
<dbReference type="PANTHER" id="PTHR31392">
    <property type="entry name" value="ALPHA-1,3-MANNOSYLTRANSFERASE MNN1-RELATED"/>
    <property type="match status" value="1"/>
</dbReference>
<keyword evidence="7 10" id="KW-1133">Transmembrane helix</keyword>
<gene>
    <name evidence="11" type="ORF">BASA50_008162</name>
</gene>
<keyword evidence="9" id="KW-0325">Glycoprotein</keyword>
<evidence type="ECO:0000313" key="12">
    <source>
        <dbReference type="Proteomes" id="UP001648503"/>
    </source>
</evidence>
<comment type="caution">
    <text evidence="11">The sequence shown here is derived from an EMBL/GenBank/DDBJ whole genome shotgun (WGS) entry which is preliminary data.</text>
</comment>
<keyword evidence="5 10" id="KW-0812">Transmembrane</keyword>
<evidence type="ECO:0000256" key="6">
    <source>
        <dbReference type="ARBA" id="ARBA00022968"/>
    </source>
</evidence>
<evidence type="ECO:0000256" key="4">
    <source>
        <dbReference type="ARBA" id="ARBA00022679"/>
    </source>
</evidence>
<dbReference type="PANTHER" id="PTHR31392:SF1">
    <property type="entry name" value="ALPHA-1,3-MANNOSYLTRANSFERASE MNN1-RELATED"/>
    <property type="match status" value="1"/>
</dbReference>
<protein>
    <recommendedName>
        <fullName evidence="13">Nucleotide-diphospho-sugar transferase domain-containing protein</fullName>
    </recommendedName>
</protein>
<evidence type="ECO:0000256" key="10">
    <source>
        <dbReference type="SAM" id="Phobius"/>
    </source>
</evidence>
<keyword evidence="12" id="KW-1185">Reference proteome</keyword>
<feature type="transmembrane region" description="Helical" evidence="10">
    <location>
        <begin position="12"/>
        <end position="32"/>
    </location>
</feature>
<evidence type="ECO:0000256" key="1">
    <source>
        <dbReference type="ARBA" id="ARBA00004606"/>
    </source>
</evidence>
<keyword evidence="3" id="KW-0328">Glycosyltransferase</keyword>
<proteinExistence type="inferred from homology"/>
<evidence type="ECO:0000313" key="11">
    <source>
        <dbReference type="EMBL" id="KAH6592262.1"/>
    </source>
</evidence>
<dbReference type="Pfam" id="PF11051">
    <property type="entry name" value="Mannosyl_trans3"/>
    <property type="match status" value="1"/>
</dbReference>
<evidence type="ECO:0000256" key="9">
    <source>
        <dbReference type="ARBA" id="ARBA00023180"/>
    </source>
</evidence>
<accession>A0ABQ8F502</accession>
<reference evidence="11 12" key="1">
    <citation type="submission" date="2021-02" db="EMBL/GenBank/DDBJ databases">
        <title>Variation within the Batrachochytrium salamandrivorans European outbreak.</title>
        <authorList>
            <person name="Kelly M."/>
            <person name="Pasmans F."/>
            <person name="Shea T.P."/>
            <person name="Munoz J.F."/>
            <person name="Carranza S."/>
            <person name="Cuomo C.A."/>
            <person name="Martel A."/>
        </authorList>
    </citation>
    <scope>NUCLEOTIDE SEQUENCE [LARGE SCALE GENOMIC DNA]</scope>
    <source>
        <strain evidence="11 12">AMFP18/2</strain>
    </source>
</reference>
<name>A0ABQ8F502_9FUNG</name>
<evidence type="ECO:0000256" key="3">
    <source>
        <dbReference type="ARBA" id="ARBA00022676"/>
    </source>
</evidence>
<dbReference type="SUPFAM" id="SSF53448">
    <property type="entry name" value="Nucleotide-diphospho-sugar transferases"/>
    <property type="match status" value="1"/>
</dbReference>
<dbReference type="InterPro" id="IPR022751">
    <property type="entry name" value="Alpha_mannosyltransferase"/>
</dbReference>
<comment type="subcellular location">
    <subcellularLocation>
        <location evidence="1">Membrane</location>
        <topology evidence="1">Single-pass type II membrane protein</topology>
    </subcellularLocation>
</comment>
<dbReference type="InterPro" id="IPR029044">
    <property type="entry name" value="Nucleotide-diphossugar_trans"/>
</dbReference>
<dbReference type="Proteomes" id="UP001648503">
    <property type="component" value="Unassembled WGS sequence"/>
</dbReference>
<keyword evidence="8 10" id="KW-0472">Membrane</keyword>
<sequence>MVRIKRLLLRRLFRPLAAVLCMALVVSIFLIVSQTKLPVEDLTKPSVKGQTKPLVKDPSLQKPISTHDVANNSSSVALAVIAKKPNKTASECDYTLEGFEECLNAIVGRVLDGPIPSPSDWTAIGDLMRRYQRVYNVMVDVATHGTTHVHSIDVTEAMLSKFESLLFPWFIKGPLAITSYRAMTRSKGRGIVLTTGSKYALVAKHTILMMRSIGCSLPIQIMYYGDKDLALPEQKILSELKDVELVDLKSVLWVDGSTVGWHLKPLAVLASRFRHVIMIDADALFFQRPEVLYDMKGYSETGALLFRDRSLKYLTWGYGPATISFLRQIAAPYADGQFIAYSRIMNKVAAIETDSGIVVWDKARVMPVIMATALMNTAPYLTSFLLSSQSMGDKESFWIAHEALHAPFVFGPGNGGSIGTLHTDPTTNRTKVCGEMYHPDDSGKPLWFNGGIGVRERAKDLKIRRPQYWAIEYSGVTIARLSEEEEALGSRMVDLWIELLQINE</sequence>
<keyword evidence="6" id="KW-0735">Signal-anchor</keyword>
<evidence type="ECO:0008006" key="13">
    <source>
        <dbReference type="Google" id="ProtNLM"/>
    </source>
</evidence>